<keyword evidence="5" id="KW-0378">Hydrolase</keyword>
<evidence type="ECO:0000313" key="5">
    <source>
        <dbReference type="EMBL" id="ACZ31336.1"/>
    </source>
</evidence>
<dbReference type="SMART" id="SM00487">
    <property type="entry name" value="DEXDc"/>
    <property type="match status" value="1"/>
</dbReference>
<dbReference type="SMART" id="SM00490">
    <property type="entry name" value="HELICc"/>
    <property type="match status" value="1"/>
</dbReference>
<dbReference type="InterPro" id="IPR014001">
    <property type="entry name" value="Helicase_ATP-bd"/>
</dbReference>
<dbReference type="Gene3D" id="3.40.50.300">
    <property type="entry name" value="P-loop containing nucleotide triphosphate hydrolases"/>
    <property type="match status" value="2"/>
</dbReference>
<dbReference type="GO" id="GO:0003676">
    <property type="term" value="F:nucleic acid binding"/>
    <property type="evidence" value="ECO:0007669"/>
    <property type="project" value="InterPro"/>
</dbReference>
<feature type="domain" description="Helicase ATP-binding" evidence="3">
    <location>
        <begin position="98"/>
        <end position="309"/>
    </location>
</feature>
<dbReference type="RefSeq" id="WP_012879078.1">
    <property type="nucleotide sequence ID" value="NC_013530.1"/>
</dbReference>
<dbReference type="CDD" id="cd17923">
    <property type="entry name" value="DEXHc_Hrq1-like"/>
    <property type="match status" value="1"/>
</dbReference>
<dbReference type="InterPro" id="IPR027417">
    <property type="entry name" value="P-loop_NTPase"/>
</dbReference>
<keyword evidence="1" id="KW-0547">Nucleotide-binding</keyword>
<dbReference type="SUPFAM" id="SSF52540">
    <property type="entry name" value="P-loop containing nucleoside triphosphate hydrolases"/>
    <property type="match status" value="2"/>
</dbReference>
<organism evidence="5 6">
    <name type="scientific">Xylanimonas cellulosilytica (strain DSM 15894 / JCM 12276 / CECT 5975 / KCTC 9989 / LMG 20990 / NBRC 107835 / XIL07)</name>
    <dbReference type="NCBI Taxonomy" id="446471"/>
    <lineage>
        <taxon>Bacteria</taxon>
        <taxon>Bacillati</taxon>
        <taxon>Actinomycetota</taxon>
        <taxon>Actinomycetes</taxon>
        <taxon>Micrococcales</taxon>
        <taxon>Promicromonosporaceae</taxon>
        <taxon>Xylanimonas</taxon>
    </lineage>
</organism>
<accession>D1BVL7</accession>
<dbReference type="GO" id="GO:0006289">
    <property type="term" value="P:nucleotide-excision repair"/>
    <property type="evidence" value="ECO:0007669"/>
    <property type="project" value="TreeGrafter"/>
</dbReference>
<evidence type="ECO:0000256" key="2">
    <source>
        <dbReference type="ARBA" id="ARBA00022840"/>
    </source>
</evidence>
<dbReference type="STRING" id="446471.Xcel_2319"/>
<evidence type="ECO:0000259" key="4">
    <source>
        <dbReference type="PROSITE" id="PS51194"/>
    </source>
</evidence>
<dbReference type="Pfam" id="PF00270">
    <property type="entry name" value="DEAD"/>
    <property type="match status" value="1"/>
</dbReference>
<dbReference type="InterPro" id="IPR001650">
    <property type="entry name" value="Helicase_C-like"/>
</dbReference>
<keyword evidence="2" id="KW-0067">ATP-binding</keyword>
<dbReference type="eggNOG" id="COG1205">
    <property type="taxonomic scope" value="Bacteria"/>
</dbReference>
<sequence>MNLDPIATSDDVVSNYTRYLGSLLPLRDTELLTAVRSALADRSTIARGPLLEATPPFQSGVSLGRLVEEGVLSPWLNGVFSDALPADRPLYRHQEESIRKATQGKNLVVATGTGSGKTESFLIPVLNHLACEAEGGTLGPGVRALLLYPMNALANDQLKRMRQLLAKVPQITFGRYTGETKQRTRDALDHYRAQHGGEDPVPNELISREQMQATPPHILLTNYAMLEYLLLRPADITLFEGTDDTWKFVVVDEAHVYDGVQGAEISMLLRRLRDRVARGQQLQFLASSATVGDDMSKVAAFGRSLFGAPFEWVDGRPESQDVVQATRHAVKASATWGPLTPEQIHAIAQSPDPTALIDELGGGAFDDEASVRRLHQALDAAPRPLRELAAEVFPGVAEDRALRALVDLVDAAHRVHGHHGSAALSARYHLFVSAVEGAYACLGTKGPHVTFSRHKECPTCEAPVFEIAACKRCGALHVPGTVEKDGGAERFRPLDGVISRVHWALVGEATVLDDEDDEAHLEDAGGSSRSNEATLCTDCAAFGPAGAATCYSCASSSVRQVLRTDAGRELNHCQSCGARSSRQVRRLTSGSDATAAVLASSLYEHLPADPSVYFPGQGRRLLMFSDSRQQAAFAAPYLQNSYGALVQRAMIVRAIRKMRGEELAGSDLMMTTLTESNKADIFDPYATALAKRIEIATWIQREMIEGDERTSVEGTGLATVRLMRPRTPPPMPLTRLGLTGDEAWALLDQLVQTLRIQGAVGPVEENVDFTVDALAPRNREVFVREEQSDAKQSILAWVPSSRSTGNRRSDYLTRVLDALGSTADCRDLLTGIWRFLTTGNAVPWLKLTNDKRRGPVYRVDPDMLRWSSASDDDNVWRCDRCRRFASVNVRGVCPTNGCRGQLQHVTAEPDPSDHYAQNYLALAGHPLRAEEHTAQLTGDVASQLQEQFVAGEVNVLSCSTTFELGVDVGELQSVMLRNVPPTTANYVQRAGRAGRRTDSAALVLTFAQMRSHDQAMFQQPLAMIQGTVRAPIVVDDNARVDRRHAHSIAIATFFRYALTRHDREFRNVADFFANGSVTGHELLKEFLSPPPTAVVEAIKRVLPSTVHEEIGIDDGGWVTVLLDLVQVAAEGYDAEASYVAEQQQKAVAEEKYQLAGMMQRVARSIDSQPLLGYLARTNVLPKYGFPVDTVELKVPADVDADAAALDLSRDLAIAVNEYAPGGAVVARGKVIESAGIRRLPQRDLPLRHYAVCRECNHLDVDLKPLDGSCSACGEPRRGARHEYIKPEYGFVSSRKIPRVGLSRPLSTWTSQTFLLDDGETSTGPVIVDTVFGPINARLSVRATMCILNEGPGGRGFVVCDWCGWATRGLTYKAPTKGGTRASHENPCNGKPCNGFTRHLSLAHDYQTDALILSTPQLAGEAQARSVLYALLAGASDALEISRDDIDGTLLPARGNALALFDTVPAGAGLVKRIAEDLPGVAAAAAVRVEACDCGVETSCYRCLRVYRNQKYHEELRRDLVLGAVR</sequence>
<feature type="domain" description="Helicase C-terminal" evidence="4">
    <location>
        <begin position="870"/>
        <end position="1040"/>
    </location>
</feature>
<dbReference type="InterPro" id="IPR011545">
    <property type="entry name" value="DEAD/DEAH_box_helicase_dom"/>
</dbReference>
<gene>
    <name evidence="5" type="ordered locus">Xcel_2319</name>
</gene>
<dbReference type="PANTHER" id="PTHR47957:SF3">
    <property type="entry name" value="ATP-DEPENDENT HELICASE HRQ1"/>
    <property type="match status" value="1"/>
</dbReference>
<keyword evidence="5" id="KW-0347">Helicase</keyword>
<dbReference type="PANTHER" id="PTHR47957">
    <property type="entry name" value="ATP-DEPENDENT HELICASE HRQ1"/>
    <property type="match status" value="1"/>
</dbReference>
<dbReference type="Pfam" id="PF00271">
    <property type="entry name" value="Helicase_C"/>
    <property type="match status" value="1"/>
</dbReference>
<dbReference type="Proteomes" id="UP000002255">
    <property type="component" value="Chromosome"/>
</dbReference>
<dbReference type="OrthoDB" id="3197455at2"/>
<dbReference type="KEGG" id="xce:Xcel_2319"/>
<dbReference type="PROSITE" id="PS51192">
    <property type="entry name" value="HELICASE_ATP_BIND_1"/>
    <property type="match status" value="1"/>
</dbReference>
<protein>
    <submittedName>
        <fullName evidence="5">DEAD/DEAH box helicase domain protein</fullName>
    </submittedName>
</protein>
<reference evidence="5 6" key="2">
    <citation type="journal article" date="2010" name="Stand. Genomic Sci.">
        <title>Complete genome sequence of Xylanimonas cellulosilytica type strain (XIL07).</title>
        <authorList>
            <person name="Foster B."/>
            <person name="Pukall R."/>
            <person name="Abt B."/>
            <person name="Nolan M."/>
            <person name="Glavina Del Rio T."/>
            <person name="Chen F."/>
            <person name="Lucas S."/>
            <person name="Tice H."/>
            <person name="Pitluck S."/>
            <person name="Cheng J.-F."/>
            <person name="Chertkov O."/>
            <person name="Brettin T."/>
            <person name="Han C."/>
            <person name="Detter J.C."/>
            <person name="Bruce D."/>
            <person name="Goodwin L."/>
            <person name="Ivanova N."/>
            <person name="Mavromatis K."/>
            <person name="Pati A."/>
            <person name="Mikhailova N."/>
            <person name="Chen A."/>
            <person name="Palaniappan K."/>
            <person name="Land M."/>
            <person name="Hauser L."/>
            <person name="Chang Y.-J."/>
            <person name="Jeffries C.D."/>
            <person name="Chain P."/>
            <person name="Rohde M."/>
            <person name="Goeker M."/>
            <person name="Bristow J."/>
            <person name="Eisen J.A."/>
            <person name="Markowitz V."/>
            <person name="Hugenholtz P."/>
            <person name="Kyrpides N.C."/>
            <person name="Klenk H.-P."/>
            <person name="Lapidus A."/>
        </authorList>
    </citation>
    <scope>NUCLEOTIDE SEQUENCE [LARGE SCALE GENOMIC DNA]</scope>
    <source>
        <strain evidence="6">DSM 15894 / CECT 5975 / LMG 20990 / XIL07</strain>
    </source>
</reference>
<evidence type="ECO:0000259" key="3">
    <source>
        <dbReference type="PROSITE" id="PS51192"/>
    </source>
</evidence>
<dbReference type="EMBL" id="CP001821">
    <property type="protein sequence ID" value="ACZ31336.1"/>
    <property type="molecule type" value="Genomic_DNA"/>
</dbReference>
<evidence type="ECO:0000313" key="6">
    <source>
        <dbReference type="Proteomes" id="UP000002255"/>
    </source>
</evidence>
<dbReference type="GO" id="GO:0005524">
    <property type="term" value="F:ATP binding"/>
    <property type="evidence" value="ECO:0007669"/>
    <property type="project" value="UniProtKB-KW"/>
</dbReference>
<dbReference type="InterPro" id="IPR018973">
    <property type="entry name" value="MZB"/>
</dbReference>
<dbReference type="GO" id="GO:0043138">
    <property type="term" value="F:3'-5' DNA helicase activity"/>
    <property type="evidence" value="ECO:0007669"/>
    <property type="project" value="TreeGrafter"/>
</dbReference>
<proteinExistence type="predicted"/>
<dbReference type="GO" id="GO:0036297">
    <property type="term" value="P:interstrand cross-link repair"/>
    <property type="evidence" value="ECO:0007669"/>
    <property type="project" value="TreeGrafter"/>
</dbReference>
<evidence type="ECO:0000256" key="1">
    <source>
        <dbReference type="ARBA" id="ARBA00022741"/>
    </source>
</evidence>
<keyword evidence="6" id="KW-1185">Reference proteome</keyword>
<reference evidence="6" key="1">
    <citation type="submission" date="2009-11" db="EMBL/GenBank/DDBJ databases">
        <title>The complete chromosome of Xylanimonas cellulosilytica DSM 15894.</title>
        <authorList>
            <consortium name="US DOE Joint Genome Institute (JGI-PGF)"/>
            <person name="Lucas S."/>
            <person name="Copeland A."/>
            <person name="Lapidus A."/>
            <person name="Glavina del Rio T."/>
            <person name="Dalin E."/>
            <person name="Tice H."/>
            <person name="Bruce D."/>
            <person name="Goodwin L."/>
            <person name="Pitluck S."/>
            <person name="Kyrpides N."/>
            <person name="Mavromatis K."/>
            <person name="Ivanova N."/>
            <person name="Mikhailova N."/>
            <person name="Foster B."/>
            <person name="Clum A."/>
            <person name="Brettin T."/>
            <person name="Detter J.C."/>
            <person name="Han C."/>
            <person name="Larimer F."/>
            <person name="Land M."/>
            <person name="Hauser L."/>
            <person name="Markowitz V."/>
            <person name="Cheng J.F."/>
            <person name="Hugenholtz P."/>
            <person name="Woyke T."/>
            <person name="Wu D."/>
            <person name="Gehrich-Schroeter G."/>
            <person name="Schneider S."/>
            <person name="Pukall S.R."/>
            <person name="Klenk H.P."/>
            <person name="Eisen J.A."/>
        </authorList>
    </citation>
    <scope>NUCLEOTIDE SEQUENCE [LARGE SCALE GENOMIC DNA]</scope>
    <source>
        <strain evidence="6">DSM 15894 / CECT 5975 / LMG 20990 / XIL07</strain>
    </source>
</reference>
<name>D1BVL7_XYLCX</name>
<dbReference type="PROSITE" id="PS51194">
    <property type="entry name" value="HELICASE_CTER"/>
    <property type="match status" value="1"/>
</dbReference>
<dbReference type="Pfam" id="PF09369">
    <property type="entry name" value="MZB"/>
    <property type="match status" value="1"/>
</dbReference>
<dbReference type="HOGENOM" id="CLU_001338_2_1_11"/>
<dbReference type="eggNOG" id="COG1201">
    <property type="taxonomic scope" value="Bacteria"/>
</dbReference>